<keyword evidence="2" id="KW-1185">Reference proteome</keyword>
<accession>A0ABD0LRQ9</accession>
<proteinExistence type="predicted"/>
<comment type="caution">
    <text evidence="1">The sequence shown here is derived from an EMBL/GenBank/DDBJ whole genome shotgun (WGS) entry which is preliminary data.</text>
</comment>
<name>A0ABD0LRQ9_9CAEN</name>
<sequence length="126" mass="14977">MSFIQSTLVGRARPFREHQGNGLNYFTDPVSKHGDEYKSFSHLLHPAKLQNLSRDDRVVRAVFMQRKRQAKMFLDLKNQQLTLSRKKERKKLSEIDRMKLFYLKERTKAHESTGWTIEGAQFCQKY</sequence>
<gene>
    <name evidence="1" type="ORF">BaRGS_00006712</name>
</gene>
<dbReference type="Proteomes" id="UP001519460">
    <property type="component" value="Unassembled WGS sequence"/>
</dbReference>
<evidence type="ECO:0000313" key="1">
    <source>
        <dbReference type="EMBL" id="KAK7501960.1"/>
    </source>
</evidence>
<dbReference type="AlphaFoldDB" id="A0ABD0LRQ9"/>
<evidence type="ECO:0000313" key="2">
    <source>
        <dbReference type="Proteomes" id="UP001519460"/>
    </source>
</evidence>
<organism evidence="1 2">
    <name type="scientific">Batillaria attramentaria</name>
    <dbReference type="NCBI Taxonomy" id="370345"/>
    <lineage>
        <taxon>Eukaryota</taxon>
        <taxon>Metazoa</taxon>
        <taxon>Spiralia</taxon>
        <taxon>Lophotrochozoa</taxon>
        <taxon>Mollusca</taxon>
        <taxon>Gastropoda</taxon>
        <taxon>Caenogastropoda</taxon>
        <taxon>Sorbeoconcha</taxon>
        <taxon>Cerithioidea</taxon>
        <taxon>Batillariidae</taxon>
        <taxon>Batillaria</taxon>
    </lineage>
</organism>
<reference evidence="1 2" key="1">
    <citation type="journal article" date="2023" name="Sci. Data">
        <title>Genome assembly of the Korean intertidal mud-creeper Batillaria attramentaria.</title>
        <authorList>
            <person name="Patra A.K."/>
            <person name="Ho P.T."/>
            <person name="Jun S."/>
            <person name="Lee S.J."/>
            <person name="Kim Y."/>
            <person name="Won Y.J."/>
        </authorList>
    </citation>
    <scope>NUCLEOTIDE SEQUENCE [LARGE SCALE GENOMIC DNA]</scope>
    <source>
        <strain evidence="1">Wonlab-2016</strain>
    </source>
</reference>
<protein>
    <submittedName>
        <fullName evidence="1">Uncharacterized protein</fullName>
    </submittedName>
</protein>
<dbReference type="EMBL" id="JACVVK020000028">
    <property type="protein sequence ID" value="KAK7501960.1"/>
    <property type="molecule type" value="Genomic_DNA"/>
</dbReference>